<dbReference type="PROSITE" id="PS51450">
    <property type="entry name" value="LRR"/>
    <property type="match status" value="1"/>
</dbReference>
<dbReference type="EMBL" id="MFQB01000011">
    <property type="protein sequence ID" value="OGH68612.1"/>
    <property type="molecule type" value="Genomic_DNA"/>
</dbReference>
<dbReference type="InterPro" id="IPR055414">
    <property type="entry name" value="LRR_R13L4/SHOC2-like"/>
</dbReference>
<comment type="caution">
    <text evidence="5">The sequence shown here is derived from an EMBL/GenBank/DDBJ whole genome shotgun (WGS) entry which is preliminary data.</text>
</comment>
<dbReference type="Pfam" id="PF23598">
    <property type="entry name" value="LRR_14"/>
    <property type="match status" value="1"/>
</dbReference>
<evidence type="ECO:0000313" key="5">
    <source>
        <dbReference type="EMBL" id="OGH68612.1"/>
    </source>
</evidence>
<keyword evidence="1" id="KW-0433">Leucine-rich repeat</keyword>
<dbReference type="SUPFAM" id="SSF52058">
    <property type="entry name" value="L domain-like"/>
    <property type="match status" value="1"/>
</dbReference>
<evidence type="ECO:0000256" key="3">
    <source>
        <dbReference type="SAM" id="MobiDB-lite"/>
    </source>
</evidence>
<feature type="compositionally biased region" description="Basic and acidic residues" evidence="3">
    <location>
        <begin position="41"/>
        <end position="58"/>
    </location>
</feature>
<evidence type="ECO:0000256" key="2">
    <source>
        <dbReference type="ARBA" id="ARBA00022737"/>
    </source>
</evidence>
<dbReference type="STRING" id="1798680.A3J66_01160"/>
<gene>
    <name evidence="5" type="ORF">A3J66_01160</name>
</gene>
<sequence>MKKIFFSIIFLALLFGTIYMVQERKGTTVVPSANTDTVEPAQKDEKETDQTPTGRKLDLSNRQLTKIPNSVFGQTSLEELDVSSNQLTGAIQAEIRQLQNLRVLDASDNQMTGVPAEVGQLQNLEVLDLSNNQLTGLPYELGNLKKLKTLNISRNNYSQQDLSIIQQNLPSGVDIIK</sequence>
<dbReference type="SMART" id="SM00369">
    <property type="entry name" value="LRR_TYP"/>
    <property type="match status" value="3"/>
</dbReference>
<reference evidence="5 6" key="1">
    <citation type="journal article" date="2016" name="Nat. Commun.">
        <title>Thousands of microbial genomes shed light on interconnected biogeochemical processes in an aquifer system.</title>
        <authorList>
            <person name="Anantharaman K."/>
            <person name="Brown C.T."/>
            <person name="Hug L.A."/>
            <person name="Sharon I."/>
            <person name="Castelle C.J."/>
            <person name="Probst A.J."/>
            <person name="Thomas B.C."/>
            <person name="Singh A."/>
            <person name="Wilkins M.J."/>
            <person name="Karaoz U."/>
            <person name="Brodie E.L."/>
            <person name="Williams K.H."/>
            <person name="Hubbard S.S."/>
            <person name="Banfield J.F."/>
        </authorList>
    </citation>
    <scope>NUCLEOTIDE SEQUENCE [LARGE SCALE GENOMIC DNA]</scope>
</reference>
<organism evidence="5 6">
    <name type="scientific">Candidatus Magasanikbacteria bacterium RIFCSPHIGHO2_02_FULL_47_14</name>
    <dbReference type="NCBI Taxonomy" id="1798680"/>
    <lineage>
        <taxon>Bacteria</taxon>
        <taxon>Candidatus Magasanikiibacteriota</taxon>
    </lineage>
</organism>
<feature type="region of interest" description="Disordered" evidence="3">
    <location>
        <begin position="31"/>
        <end position="58"/>
    </location>
</feature>
<dbReference type="InterPro" id="IPR001611">
    <property type="entry name" value="Leu-rich_rpt"/>
</dbReference>
<dbReference type="FunFam" id="3.80.10.10:FF:000041">
    <property type="entry name" value="LRR receptor-like serine/threonine-protein kinase ERECTA"/>
    <property type="match status" value="1"/>
</dbReference>
<dbReference type="Pfam" id="PF13516">
    <property type="entry name" value="LRR_6"/>
    <property type="match status" value="1"/>
</dbReference>
<dbReference type="Proteomes" id="UP000176282">
    <property type="component" value="Unassembled WGS sequence"/>
</dbReference>
<dbReference type="InterPro" id="IPR032675">
    <property type="entry name" value="LRR_dom_sf"/>
</dbReference>
<dbReference type="InterPro" id="IPR050216">
    <property type="entry name" value="LRR_domain-containing"/>
</dbReference>
<dbReference type="InterPro" id="IPR003591">
    <property type="entry name" value="Leu-rich_rpt_typical-subtyp"/>
</dbReference>
<evidence type="ECO:0000256" key="1">
    <source>
        <dbReference type="ARBA" id="ARBA00022614"/>
    </source>
</evidence>
<dbReference type="Gene3D" id="3.80.10.10">
    <property type="entry name" value="Ribonuclease Inhibitor"/>
    <property type="match status" value="1"/>
</dbReference>
<feature type="domain" description="Disease resistance R13L4/SHOC-2-like LRR" evidence="4">
    <location>
        <begin position="92"/>
        <end position="155"/>
    </location>
</feature>
<keyword evidence="2" id="KW-0677">Repeat</keyword>
<dbReference type="PANTHER" id="PTHR48051">
    <property type="match status" value="1"/>
</dbReference>
<dbReference type="AlphaFoldDB" id="A0A1F6MAD4"/>
<protein>
    <recommendedName>
        <fullName evidence="4">Disease resistance R13L4/SHOC-2-like LRR domain-containing protein</fullName>
    </recommendedName>
</protein>
<dbReference type="PANTHER" id="PTHR48051:SF54">
    <property type="entry name" value="LEUCINE-RICH REPEAT-CONTAINING PROTEIN"/>
    <property type="match status" value="1"/>
</dbReference>
<dbReference type="GO" id="GO:0005737">
    <property type="term" value="C:cytoplasm"/>
    <property type="evidence" value="ECO:0007669"/>
    <property type="project" value="TreeGrafter"/>
</dbReference>
<dbReference type="PRINTS" id="PR00019">
    <property type="entry name" value="LEURICHRPT"/>
</dbReference>
<evidence type="ECO:0000313" key="6">
    <source>
        <dbReference type="Proteomes" id="UP000176282"/>
    </source>
</evidence>
<proteinExistence type="predicted"/>
<accession>A0A1F6MAD4</accession>
<name>A0A1F6MAD4_9BACT</name>
<evidence type="ECO:0000259" key="4">
    <source>
        <dbReference type="Pfam" id="PF23598"/>
    </source>
</evidence>